<evidence type="ECO:0000313" key="2">
    <source>
        <dbReference type="EMBL" id="MEI5995528.1"/>
    </source>
</evidence>
<dbReference type="PANTHER" id="PTHR33802">
    <property type="entry name" value="SI:CH211-161H7.5-RELATED"/>
    <property type="match status" value="1"/>
</dbReference>
<evidence type="ECO:0008006" key="5">
    <source>
        <dbReference type="Google" id="ProtNLM"/>
    </source>
</evidence>
<keyword evidence="1" id="KW-1133">Transmembrane helix</keyword>
<dbReference type="Gene3D" id="1.20.1260.100">
    <property type="entry name" value="TspO/MBR protein"/>
    <property type="match status" value="1"/>
</dbReference>
<feature type="transmembrane region" description="Helical" evidence="1">
    <location>
        <begin position="12"/>
        <end position="32"/>
    </location>
</feature>
<feature type="transmembrane region" description="Helical" evidence="1">
    <location>
        <begin position="184"/>
        <end position="203"/>
    </location>
</feature>
<feature type="transmembrane region" description="Helical" evidence="1">
    <location>
        <begin position="208"/>
        <end position="225"/>
    </location>
</feature>
<dbReference type="EMBL" id="NGLE02000001">
    <property type="protein sequence ID" value="MEI5995528.1"/>
    <property type="molecule type" value="Genomic_DNA"/>
</dbReference>
<keyword evidence="1" id="KW-0812">Transmembrane</keyword>
<reference evidence="2 4" key="2">
    <citation type="submission" date="2018-07" db="EMBL/GenBank/DDBJ databases">
        <title>The Genome Sequence of Enterococcus sp. DIV0659b.</title>
        <authorList>
            <consortium name="The Broad Institute Genomics Platform"/>
            <consortium name="The Broad Institute Genomic Center for Infectious Diseases"/>
            <person name="Earl A."/>
            <person name="Manson A."/>
            <person name="Schwartman J."/>
            <person name="Gilmore M."/>
            <person name="Abouelleil A."/>
            <person name="Cao P."/>
            <person name="Chapman S."/>
            <person name="Cusick C."/>
            <person name="Shea T."/>
            <person name="Young S."/>
            <person name="Neafsey D."/>
            <person name="Nusbaum C."/>
            <person name="Birren B."/>
        </authorList>
    </citation>
    <scope>NUCLEOTIDE SEQUENCE [LARGE SCALE GENOMIC DNA]</scope>
    <source>
        <strain evidence="2 4">4G2_DIV0659</strain>
    </source>
</reference>
<organism evidence="3">
    <name type="scientific">Candidatus Enterococcus mansonii</name>
    <dbReference type="NCBI Taxonomy" id="1834181"/>
    <lineage>
        <taxon>Bacteria</taxon>
        <taxon>Bacillati</taxon>
        <taxon>Bacillota</taxon>
        <taxon>Bacilli</taxon>
        <taxon>Lactobacillales</taxon>
        <taxon>Enterococcaceae</taxon>
        <taxon>Enterococcus</taxon>
    </lineage>
</organism>
<accession>A0A242CJB9</accession>
<sequence length="268" mass="30566">MDKNQSIMSKWVVTIIYFLMIGTNAAAVLLPLNGLTTQEVSDSYPNLFAPAGLTFSIWSVIYLLLGGFVVYQWIQPSNQSILSNQKERNKIRRVFIVSSVLNSVWLFAWQYLQIDLSVVIMLGLLIVLIYINQLLSKEILTKKDFIFIRLPFSVYFGWITIATIANITAFFVDKKIAFLQNNQEFWTISILIVGLVIIGATIIRNRNIAYGLATLWAYYGILVKHQSVDGWNNQYPAIIMTVLICLVVIALVCVYELVFQLKHKKKAI</sequence>
<comment type="caution">
    <text evidence="3">The sequence shown here is derived from an EMBL/GenBank/DDBJ whole genome shotgun (WGS) entry which is preliminary data.</text>
</comment>
<keyword evidence="4" id="KW-1185">Reference proteome</keyword>
<name>A0A242CJB9_9ENTE</name>
<dbReference type="RefSeq" id="WP_086329960.1">
    <property type="nucleotide sequence ID" value="NZ_NGLE02000001.1"/>
</dbReference>
<dbReference type="EMBL" id="NGLE01000001">
    <property type="protein sequence ID" value="OTO10325.1"/>
    <property type="molecule type" value="Genomic_DNA"/>
</dbReference>
<proteinExistence type="predicted"/>
<keyword evidence="1" id="KW-0472">Membrane</keyword>
<evidence type="ECO:0000313" key="3">
    <source>
        <dbReference type="EMBL" id="OTO10325.1"/>
    </source>
</evidence>
<dbReference type="STRING" id="1834181.A5880_001009"/>
<reference evidence="3" key="1">
    <citation type="submission" date="2017-05" db="EMBL/GenBank/DDBJ databases">
        <title>The Genome Sequence of Enterococcus sp. 4G2_DIV0659.</title>
        <authorList>
            <consortium name="The Broad Institute Genomics Platform"/>
            <consortium name="The Broad Institute Genomic Center for Infectious Diseases"/>
            <person name="Earl A."/>
            <person name="Manson A."/>
            <person name="Schwartman J."/>
            <person name="Gilmore M."/>
            <person name="Abouelleil A."/>
            <person name="Cao P."/>
            <person name="Chapman S."/>
            <person name="Cusick C."/>
            <person name="Shea T."/>
            <person name="Young S."/>
            <person name="Neafsey D."/>
            <person name="Nusbaum C."/>
            <person name="Birren B."/>
        </authorList>
    </citation>
    <scope>NUCLEOTIDE SEQUENCE [LARGE SCALE GENOMIC DNA]</scope>
    <source>
        <strain evidence="3">4G2_DIV0659</strain>
    </source>
</reference>
<dbReference type="PANTHER" id="PTHR33802:SF1">
    <property type="entry name" value="XK-RELATED PROTEIN"/>
    <property type="match status" value="1"/>
</dbReference>
<feature type="transmembrane region" description="Helical" evidence="1">
    <location>
        <begin position="237"/>
        <end position="258"/>
    </location>
</feature>
<gene>
    <name evidence="3" type="ORF">A5880_001009</name>
    <name evidence="2" type="ORF">A5880_003119</name>
</gene>
<dbReference type="AlphaFoldDB" id="A0A242CJB9"/>
<dbReference type="InterPro" id="IPR038330">
    <property type="entry name" value="TspO/MBR-related_sf"/>
</dbReference>
<dbReference type="OrthoDB" id="5189031at2"/>
<evidence type="ECO:0000256" key="1">
    <source>
        <dbReference type="SAM" id="Phobius"/>
    </source>
</evidence>
<feature type="transmembrane region" description="Helical" evidence="1">
    <location>
        <begin position="94"/>
        <end position="112"/>
    </location>
</feature>
<feature type="transmembrane region" description="Helical" evidence="1">
    <location>
        <begin position="118"/>
        <end position="135"/>
    </location>
</feature>
<dbReference type="Proteomes" id="UP000195139">
    <property type="component" value="Unassembled WGS sequence"/>
</dbReference>
<evidence type="ECO:0000313" key="4">
    <source>
        <dbReference type="Proteomes" id="UP000195139"/>
    </source>
</evidence>
<feature type="transmembrane region" description="Helical" evidence="1">
    <location>
        <begin position="52"/>
        <end position="74"/>
    </location>
</feature>
<feature type="transmembrane region" description="Helical" evidence="1">
    <location>
        <begin position="147"/>
        <end position="172"/>
    </location>
</feature>
<protein>
    <recommendedName>
        <fullName evidence="5">Lantibiotic ABC transporter permease</fullName>
    </recommendedName>
</protein>